<name>A0A4P7BTR0_9GAMM</name>
<dbReference type="EMBL" id="CP038033">
    <property type="protein sequence ID" value="QBQ53268.1"/>
    <property type="molecule type" value="Genomic_DNA"/>
</dbReference>
<feature type="domain" description="Polymerase nucleotidyl transferase" evidence="10">
    <location>
        <begin position="15"/>
        <end position="93"/>
    </location>
</feature>
<keyword evidence="2" id="KW-1277">Toxin-antitoxin system</keyword>
<dbReference type="PANTHER" id="PTHR33571:SF12">
    <property type="entry name" value="BSL3053 PROTEIN"/>
    <property type="match status" value="1"/>
</dbReference>
<dbReference type="InterPro" id="IPR002934">
    <property type="entry name" value="Polymerase_NTP_transf_dom"/>
</dbReference>
<dbReference type="CDD" id="cd05403">
    <property type="entry name" value="NT_KNTase_like"/>
    <property type="match status" value="1"/>
</dbReference>
<evidence type="ECO:0000256" key="3">
    <source>
        <dbReference type="ARBA" id="ARBA00022679"/>
    </source>
</evidence>
<dbReference type="Proteomes" id="UP000294325">
    <property type="component" value="Chromosome"/>
</dbReference>
<comment type="similarity">
    <text evidence="9">Belongs to the MntA antitoxin family.</text>
</comment>
<dbReference type="SUPFAM" id="SSF81301">
    <property type="entry name" value="Nucleotidyltransferase"/>
    <property type="match status" value="1"/>
</dbReference>
<evidence type="ECO:0000256" key="9">
    <source>
        <dbReference type="ARBA" id="ARBA00038276"/>
    </source>
</evidence>
<evidence type="ECO:0000259" key="10">
    <source>
        <dbReference type="Pfam" id="PF01909"/>
    </source>
</evidence>
<evidence type="ECO:0000256" key="2">
    <source>
        <dbReference type="ARBA" id="ARBA00022649"/>
    </source>
</evidence>
<dbReference type="InterPro" id="IPR052038">
    <property type="entry name" value="Type-VII_TA_antitoxin"/>
</dbReference>
<evidence type="ECO:0000256" key="6">
    <source>
        <dbReference type="ARBA" id="ARBA00022741"/>
    </source>
</evidence>
<dbReference type="GO" id="GO:0046872">
    <property type="term" value="F:metal ion binding"/>
    <property type="evidence" value="ECO:0007669"/>
    <property type="project" value="UniProtKB-KW"/>
</dbReference>
<dbReference type="KEGG" id="nwr:E3U44_01165"/>
<dbReference type="AlphaFoldDB" id="A0A4P7BTR0"/>
<dbReference type="GO" id="GO:0016779">
    <property type="term" value="F:nucleotidyltransferase activity"/>
    <property type="evidence" value="ECO:0007669"/>
    <property type="project" value="UniProtKB-KW"/>
</dbReference>
<keyword evidence="5" id="KW-0479">Metal-binding</keyword>
<evidence type="ECO:0000256" key="8">
    <source>
        <dbReference type="ARBA" id="ARBA00022842"/>
    </source>
</evidence>
<keyword evidence="3 11" id="KW-0808">Transferase</keyword>
<dbReference type="Gene3D" id="3.30.460.10">
    <property type="entry name" value="Beta Polymerase, domain 2"/>
    <property type="match status" value="1"/>
</dbReference>
<dbReference type="InterPro" id="IPR043519">
    <property type="entry name" value="NT_sf"/>
</dbReference>
<sequence>MRPSIALRSGRETILRVATRHGLSNVRVFGSVVHGNDTDNSDLDLLVDIEPDTSLLDLVKAQHEIEDALGISVDLLTSDDLPDSFRSNVLTEAVPV</sequence>
<proteinExistence type="inferred from homology"/>
<dbReference type="Pfam" id="PF01909">
    <property type="entry name" value="NTP_transf_2"/>
    <property type="match status" value="1"/>
</dbReference>
<dbReference type="GO" id="GO:0005524">
    <property type="term" value="F:ATP binding"/>
    <property type="evidence" value="ECO:0007669"/>
    <property type="project" value="UniProtKB-KW"/>
</dbReference>
<reference evidence="11 12" key="1">
    <citation type="submission" date="2019-03" db="EMBL/GenBank/DDBJ databases">
        <title>The genome sequence of Nitrosococcus wardiae strain D1FHST reveals the archetypal metabolic capacity of ammonia-oxidizing Gammaproteobacteria.</title>
        <authorList>
            <person name="Wang L."/>
            <person name="Lim C.K."/>
            <person name="Hanson T.E."/>
            <person name="Dang H."/>
            <person name="Klotz M.G."/>
        </authorList>
    </citation>
    <scope>NUCLEOTIDE SEQUENCE [LARGE SCALE GENOMIC DNA]</scope>
    <source>
        <strain evidence="11 12">D1FHS</strain>
    </source>
</reference>
<evidence type="ECO:0000256" key="4">
    <source>
        <dbReference type="ARBA" id="ARBA00022695"/>
    </source>
</evidence>
<evidence type="ECO:0000256" key="1">
    <source>
        <dbReference type="ARBA" id="ARBA00001946"/>
    </source>
</evidence>
<accession>A0A4P7BTR0</accession>
<protein>
    <submittedName>
        <fullName evidence="11">Nucleotidyltransferase</fullName>
    </submittedName>
</protein>
<evidence type="ECO:0000313" key="11">
    <source>
        <dbReference type="EMBL" id="QBQ53268.1"/>
    </source>
</evidence>
<keyword evidence="8" id="KW-0460">Magnesium</keyword>
<evidence type="ECO:0000256" key="7">
    <source>
        <dbReference type="ARBA" id="ARBA00022840"/>
    </source>
</evidence>
<dbReference type="OrthoDB" id="9809323at2"/>
<keyword evidence="6" id="KW-0547">Nucleotide-binding</keyword>
<gene>
    <name evidence="11" type="ORF">E3U44_01165</name>
</gene>
<evidence type="ECO:0000313" key="12">
    <source>
        <dbReference type="Proteomes" id="UP000294325"/>
    </source>
</evidence>
<dbReference type="RefSeq" id="WP_134356284.1">
    <property type="nucleotide sequence ID" value="NZ_CP038033.1"/>
</dbReference>
<keyword evidence="12" id="KW-1185">Reference proteome</keyword>
<evidence type="ECO:0000256" key="5">
    <source>
        <dbReference type="ARBA" id="ARBA00022723"/>
    </source>
</evidence>
<dbReference type="PANTHER" id="PTHR33571">
    <property type="entry name" value="SSL8005 PROTEIN"/>
    <property type="match status" value="1"/>
</dbReference>
<comment type="cofactor">
    <cofactor evidence="1">
        <name>Mg(2+)</name>
        <dbReference type="ChEBI" id="CHEBI:18420"/>
    </cofactor>
</comment>
<keyword evidence="7" id="KW-0067">ATP-binding</keyword>
<organism evidence="11 12">
    <name type="scientific">Nitrosococcus wardiae</name>
    <dbReference type="NCBI Taxonomy" id="1814290"/>
    <lineage>
        <taxon>Bacteria</taxon>
        <taxon>Pseudomonadati</taxon>
        <taxon>Pseudomonadota</taxon>
        <taxon>Gammaproteobacteria</taxon>
        <taxon>Chromatiales</taxon>
        <taxon>Chromatiaceae</taxon>
        <taxon>Nitrosococcus</taxon>
    </lineage>
</organism>
<keyword evidence="4" id="KW-0548">Nucleotidyltransferase</keyword>